<protein>
    <submittedName>
        <fullName evidence="5">Regulatory protein LacI</fullName>
    </submittedName>
</protein>
<dbReference type="Pfam" id="PF00356">
    <property type="entry name" value="LacI"/>
    <property type="match status" value="1"/>
</dbReference>
<evidence type="ECO:0000256" key="3">
    <source>
        <dbReference type="ARBA" id="ARBA00023163"/>
    </source>
</evidence>
<dbReference type="SUPFAM" id="SSF47413">
    <property type="entry name" value="lambda repressor-like DNA-binding domains"/>
    <property type="match status" value="1"/>
</dbReference>
<keyword evidence="2" id="KW-0238">DNA-binding</keyword>
<dbReference type="InterPro" id="IPR028082">
    <property type="entry name" value="Peripla_BP_I"/>
</dbReference>
<dbReference type="CDD" id="cd01392">
    <property type="entry name" value="HTH_LacI"/>
    <property type="match status" value="1"/>
</dbReference>
<dbReference type="AlphaFoldDB" id="J9UG42"/>
<dbReference type="PANTHER" id="PTHR30146">
    <property type="entry name" value="LACI-RELATED TRANSCRIPTIONAL REPRESSOR"/>
    <property type="match status" value="1"/>
</dbReference>
<reference evidence="5 6" key="1">
    <citation type="journal article" date="2012" name="BMC Genomics">
        <title>Comparative genomics of Brachyspira pilosicoli strains: genome rearrangements, reductions and correlation of genetic compliment with phenotypic diversity.</title>
        <authorList>
            <person name="Mappley L.J."/>
            <person name="Black M.L."/>
            <person name="Abuoun M."/>
            <person name="Darby A.C."/>
            <person name="Woodward M.J."/>
            <person name="Parkhill J."/>
            <person name="Turner A.K."/>
            <person name="Bellgard M.I."/>
            <person name="La T."/>
            <person name="Phillips N.D."/>
            <person name="La Ragione R.M."/>
            <person name="Hampson D.J."/>
        </authorList>
    </citation>
    <scope>NUCLEOTIDE SEQUENCE [LARGE SCALE GENOMIC DNA]</scope>
    <source>
        <strain evidence="5">B2904</strain>
    </source>
</reference>
<dbReference type="SUPFAM" id="SSF53822">
    <property type="entry name" value="Periplasmic binding protein-like I"/>
    <property type="match status" value="1"/>
</dbReference>
<dbReference type="SMART" id="SM00354">
    <property type="entry name" value="HTH_LACI"/>
    <property type="match status" value="1"/>
</dbReference>
<evidence type="ECO:0000256" key="2">
    <source>
        <dbReference type="ARBA" id="ARBA00023125"/>
    </source>
</evidence>
<dbReference type="PANTHER" id="PTHR30146:SF109">
    <property type="entry name" value="HTH-TYPE TRANSCRIPTIONAL REGULATOR GALS"/>
    <property type="match status" value="1"/>
</dbReference>
<evidence type="ECO:0000259" key="4">
    <source>
        <dbReference type="PROSITE" id="PS50932"/>
    </source>
</evidence>
<dbReference type="Pfam" id="PF13377">
    <property type="entry name" value="Peripla_BP_3"/>
    <property type="match status" value="1"/>
</dbReference>
<organism evidence="5 6">
    <name type="scientific">Brachyspira pilosicoli B2904</name>
    <dbReference type="NCBI Taxonomy" id="1133568"/>
    <lineage>
        <taxon>Bacteria</taxon>
        <taxon>Pseudomonadati</taxon>
        <taxon>Spirochaetota</taxon>
        <taxon>Spirochaetia</taxon>
        <taxon>Brachyspirales</taxon>
        <taxon>Brachyspiraceae</taxon>
        <taxon>Brachyspira</taxon>
    </lineage>
</organism>
<dbReference type="HOGENOM" id="CLU_037628_6_2_12"/>
<dbReference type="KEGG" id="bpj:B2904_orf198"/>
<proteinExistence type="predicted"/>
<dbReference type="Proteomes" id="UP000007346">
    <property type="component" value="Chromosome"/>
</dbReference>
<dbReference type="EMBL" id="CP003490">
    <property type="protein sequence ID" value="AFR69555.1"/>
    <property type="molecule type" value="Genomic_DNA"/>
</dbReference>
<gene>
    <name evidence="5" type="ORF">B2904_orf198</name>
</gene>
<sequence>MKKKNGIRDVAKMAGVSITTVSFVYNNPDRVKEDTRKLVLDVAKKLNYTPDFNALGLRGKTNLITLIVNFNVDEQSHPTISEAIPHISKYLTEFGYYLLPFFEPEEKEMVYLNSIISNKQICGAIFMASKKNMKLLDLLIENGIPTVVIGELTGYLDKVFCVDIDNSNEIKNLVDKLYEAGYKKIAYVSGNVDYIVCEQRLRGYYDSVMKNNIHKPIVLGFTEDVAKIKDDIKNLISNKKNIPDVIVCKDDIKGIYVISELLRNGIIPGRDIGVVGVGGISASNYIYPNLSTLSFSIKNISKLAVKNLNDMIVNNKIISGQKYVKTKFLHKESLDLKIKKIS</sequence>
<dbReference type="PROSITE" id="PS50932">
    <property type="entry name" value="HTH_LACI_2"/>
    <property type="match status" value="1"/>
</dbReference>
<dbReference type="CDD" id="cd06267">
    <property type="entry name" value="PBP1_LacI_sugar_binding-like"/>
    <property type="match status" value="1"/>
</dbReference>
<keyword evidence="1" id="KW-0805">Transcription regulation</keyword>
<dbReference type="InterPro" id="IPR010982">
    <property type="entry name" value="Lambda_DNA-bd_dom_sf"/>
</dbReference>
<dbReference type="InterPro" id="IPR000843">
    <property type="entry name" value="HTH_LacI"/>
</dbReference>
<dbReference type="GO" id="GO:0003700">
    <property type="term" value="F:DNA-binding transcription factor activity"/>
    <property type="evidence" value="ECO:0007669"/>
    <property type="project" value="TreeGrafter"/>
</dbReference>
<dbReference type="RefSeq" id="WP_014935193.1">
    <property type="nucleotide sequence ID" value="NC_018607.1"/>
</dbReference>
<dbReference type="PATRIC" id="fig|1133568.3.peg.196"/>
<evidence type="ECO:0000313" key="5">
    <source>
        <dbReference type="EMBL" id="AFR69555.1"/>
    </source>
</evidence>
<dbReference type="GO" id="GO:0000976">
    <property type="term" value="F:transcription cis-regulatory region binding"/>
    <property type="evidence" value="ECO:0007669"/>
    <property type="project" value="TreeGrafter"/>
</dbReference>
<feature type="domain" description="HTH lacI-type" evidence="4">
    <location>
        <begin position="7"/>
        <end position="59"/>
    </location>
</feature>
<evidence type="ECO:0000313" key="6">
    <source>
        <dbReference type="Proteomes" id="UP000007346"/>
    </source>
</evidence>
<accession>J9UG42</accession>
<dbReference type="InterPro" id="IPR046335">
    <property type="entry name" value="LacI/GalR-like_sensor"/>
</dbReference>
<evidence type="ECO:0000256" key="1">
    <source>
        <dbReference type="ARBA" id="ARBA00023015"/>
    </source>
</evidence>
<keyword evidence="3" id="KW-0804">Transcription</keyword>
<dbReference type="Gene3D" id="3.40.50.2300">
    <property type="match status" value="2"/>
</dbReference>
<dbReference type="Gene3D" id="1.10.260.40">
    <property type="entry name" value="lambda repressor-like DNA-binding domains"/>
    <property type="match status" value="1"/>
</dbReference>
<name>J9UG42_BRAPL</name>